<accession>A0ABP9XZJ9</accession>
<feature type="chain" id="PRO_5045125873" evidence="1">
    <location>
        <begin position="17"/>
        <end position="271"/>
    </location>
</feature>
<protein>
    <submittedName>
        <fullName evidence="2">Uncharacterized protein</fullName>
    </submittedName>
</protein>
<evidence type="ECO:0000256" key="1">
    <source>
        <dbReference type="SAM" id="SignalP"/>
    </source>
</evidence>
<evidence type="ECO:0000313" key="3">
    <source>
        <dbReference type="Proteomes" id="UP001476247"/>
    </source>
</evidence>
<dbReference type="Proteomes" id="UP001476247">
    <property type="component" value="Unassembled WGS sequence"/>
</dbReference>
<evidence type="ECO:0000313" key="2">
    <source>
        <dbReference type="EMBL" id="GAA5800192.1"/>
    </source>
</evidence>
<gene>
    <name evidence="2" type="ORF">HPULCUR_005617</name>
</gene>
<organism evidence="2 3">
    <name type="scientific">Helicostylum pulchrum</name>
    <dbReference type="NCBI Taxonomy" id="562976"/>
    <lineage>
        <taxon>Eukaryota</taxon>
        <taxon>Fungi</taxon>
        <taxon>Fungi incertae sedis</taxon>
        <taxon>Mucoromycota</taxon>
        <taxon>Mucoromycotina</taxon>
        <taxon>Mucoromycetes</taxon>
        <taxon>Mucorales</taxon>
        <taxon>Mucorineae</taxon>
        <taxon>Mucoraceae</taxon>
        <taxon>Helicostylum</taxon>
    </lineage>
</organism>
<dbReference type="EMBL" id="BAABUJ010000015">
    <property type="protein sequence ID" value="GAA5800192.1"/>
    <property type="molecule type" value="Genomic_DNA"/>
</dbReference>
<feature type="signal peptide" evidence="1">
    <location>
        <begin position="1"/>
        <end position="16"/>
    </location>
</feature>
<comment type="caution">
    <text evidence="2">The sequence shown here is derived from an EMBL/GenBank/DDBJ whole genome shotgun (WGS) entry which is preliminary data.</text>
</comment>
<keyword evidence="1" id="KW-0732">Signal</keyword>
<keyword evidence="3" id="KW-1185">Reference proteome</keyword>
<reference evidence="2 3" key="1">
    <citation type="submission" date="2024-04" db="EMBL/GenBank/DDBJ databases">
        <title>genome sequences of Mucor flavus KT1a and Helicostylum pulchrum KT1b strains isolation_sourced from the surface of a dry-aged beef.</title>
        <authorList>
            <person name="Toyotome T."/>
            <person name="Hosono M."/>
            <person name="Torimaru M."/>
            <person name="Fukuda K."/>
            <person name="Mikami N."/>
        </authorList>
    </citation>
    <scope>NUCLEOTIDE SEQUENCE [LARGE SCALE GENOMIC DNA]</scope>
    <source>
        <strain evidence="2 3">KT1b</strain>
    </source>
</reference>
<sequence length="271" mass="31320">MVYSLFVNVKLIVVLAEFKPPKKTSATETDLVKLGRHMRTAYNDRVMPQASNPVFCGVLCEGYQIVRLVKWCENVVENDFNVIKTNEARVYWEVKTKAREEITKSLNKAEESLNKREIIDIEKKNALKTVRGKMTIVSNLKRKVETIEAASQEEEDPVLFGRKSVGTILKNAGENGSKGFWSVNKKEQLKISLCLNSTLNLSDERESSQKGLFTDEEWKVIICQYGCKFFFNSKSMEQKIKDVNKYQYLPQKKRYFKSKVEEKPHRVRLCG</sequence>
<proteinExistence type="predicted"/>
<name>A0ABP9XZJ9_9FUNG</name>